<feature type="region of interest" description="Disordered" evidence="1">
    <location>
        <begin position="677"/>
        <end position="737"/>
    </location>
</feature>
<dbReference type="EMBL" id="RCMK01000133">
    <property type="protein sequence ID" value="KAG2947439.1"/>
    <property type="molecule type" value="Genomic_DNA"/>
</dbReference>
<feature type="region of interest" description="Disordered" evidence="1">
    <location>
        <begin position="501"/>
        <end position="560"/>
    </location>
</feature>
<dbReference type="AlphaFoldDB" id="A0A329S7F5"/>
<dbReference type="Proteomes" id="UP000697107">
    <property type="component" value="Unassembled WGS sequence"/>
</dbReference>
<feature type="compositionally biased region" description="Acidic residues" evidence="1">
    <location>
        <begin position="888"/>
        <end position="901"/>
    </location>
</feature>
<feature type="region of interest" description="Disordered" evidence="1">
    <location>
        <begin position="293"/>
        <end position="312"/>
    </location>
</feature>
<feature type="compositionally biased region" description="Basic and acidic residues" evidence="1">
    <location>
        <begin position="859"/>
        <end position="870"/>
    </location>
</feature>
<evidence type="ECO:0000313" key="5">
    <source>
        <dbReference type="EMBL" id="KAG2999493.1"/>
    </source>
</evidence>
<feature type="compositionally biased region" description="Basic and acidic residues" evidence="1">
    <location>
        <begin position="912"/>
        <end position="923"/>
    </location>
</feature>
<feature type="compositionally biased region" description="Polar residues" evidence="1">
    <location>
        <begin position="684"/>
        <end position="700"/>
    </location>
</feature>
<dbReference type="EMBL" id="RCML01000008">
    <property type="protein sequence ID" value="KAG2999493.1"/>
    <property type="molecule type" value="Genomic_DNA"/>
</dbReference>
<dbReference type="VEuPathDB" id="FungiDB:PC110_g11084"/>
<comment type="caution">
    <text evidence="7">The sequence shown here is derived from an EMBL/GenBank/DDBJ whole genome shotgun (WGS) entry which is preliminary data.</text>
</comment>
<feature type="compositionally biased region" description="Basic and acidic residues" evidence="1">
    <location>
        <begin position="1047"/>
        <end position="1058"/>
    </location>
</feature>
<evidence type="ECO:0000313" key="8">
    <source>
        <dbReference type="Proteomes" id="UP000251314"/>
    </source>
</evidence>
<evidence type="ECO:0000313" key="4">
    <source>
        <dbReference type="EMBL" id="KAG2947439.1"/>
    </source>
</evidence>
<dbReference type="Proteomes" id="UP000774804">
    <property type="component" value="Unassembled WGS sequence"/>
</dbReference>
<feature type="compositionally biased region" description="Basic and acidic residues" evidence="1">
    <location>
        <begin position="812"/>
        <end position="834"/>
    </location>
</feature>
<proteinExistence type="predicted"/>
<accession>A0A329S7F5</accession>
<evidence type="ECO:0000256" key="1">
    <source>
        <dbReference type="SAM" id="MobiDB-lite"/>
    </source>
</evidence>
<dbReference type="EMBL" id="RCMG01000001">
    <property type="protein sequence ID" value="KAG2869542.1"/>
    <property type="molecule type" value="Genomic_DNA"/>
</dbReference>
<dbReference type="Proteomes" id="UP000251314">
    <property type="component" value="Unassembled WGS sequence"/>
</dbReference>
<feature type="compositionally biased region" description="Polar residues" evidence="1">
    <location>
        <begin position="501"/>
        <end position="517"/>
    </location>
</feature>
<dbReference type="Proteomes" id="UP000736787">
    <property type="component" value="Unassembled WGS sequence"/>
</dbReference>
<evidence type="ECO:0000313" key="7">
    <source>
        <dbReference type="EMBL" id="RAW32569.1"/>
    </source>
</evidence>
<evidence type="ECO:0000313" key="6">
    <source>
        <dbReference type="EMBL" id="KAG3224380.1"/>
    </source>
</evidence>
<dbReference type="EMBL" id="RCMI01000011">
    <property type="protein sequence ID" value="KAG2943275.1"/>
    <property type="molecule type" value="Genomic_DNA"/>
</dbReference>
<feature type="region of interest" description="Disordered" evidence="1">
    <location>
        <begin position="1042"/>
        <end position="1081"/>
    </location>
</feature>
<organism evidence="7 8">
    <name type="scientific">Phytophthora cactorum</name>
    <dbReference type="NCBI Taxonomy" id="29920"/>
    <lineage>
        <taxon>Eukaryota</taxon>
        <taxon>Sar</taxon>
        <taxon>Stramenopiles</taxon>
        <taxon>Oomycota</taxon>
        <taxon>Peronosporomycetes</taxon>
        <taxon>Peronosporales</taxon>
        <taxon>Peronosporaceae</taxon>
        <taxon>Phytophthora</taxon>
    </lineage>
</organism>
<feature type="region of interest" description="Disordered" evidence="1">
    <location>
        <begin position="765"/>
        <end position="1019"/>
    </location>
</feature>
<feature type="compositionally biased region" description="Basic and acidic residues" evidence="1">
    <location>
        <begin position="529"/>
        <end position="539"/>
    </location>
</feature>
<sequence length="1111" mass="123560">MATALPLEGDGLVENLFHYLWTTDDLGGGPRVCVPPTVIYRGSQPVAWYFTSRKSGRIKRKHRANLTAAHVEHSFTKRKAATDIVAYYLYLPKSESTSPAIEYFDAEALREFLYKRPEIPHSSSPGSQLSAGILQQFTLPKGARNSTLRAIWSPKLCLLERRVNVHAVHDARFTVYERGVTFEEGCGAEALSRPEPVRGSMLPGMVQQLCERVVDHVTRVSYLKFRIARMVLRLQVDADDRLWLLWSSSLRLQPPLAATTSDMPIGEPSIRPLDIVSDAKVPMFAFAQGSGGGQVSLSSTMSPEVDEEPRPGQTRCASCAQVVAHRALLPTTYKAVLAHFQHVLKFLRERVNEQNQVAIEWPPHERVVQQAGGVGFGILRYLKTVNSSSDDTSLPSASSGMKAWQGRELLVPPVIRFMHPTLRPEDFTRHRQDPIFLHKTVGVCEHCCLVYSDYATASLEANGLGIRTSASAPALLRPVREKPKHAEYFDDDPPDSLLLTTMSLGSPLTQGTRTTAKSKPPASAWKPVSTDERRQDRSAKFKTGARSTLHSLPMAPKLPPRIESFESEDNDALRIPDNILHDVSPQQQQQREEAFFRELYQQTDTGKRGGYALRHMMEAADRLSKAKPQHRLAALGNSTQIGHSQSTGALVDAITELKLAKKPGKSPYSVIQRIRDADGRRSLSKNQVAGNGSPVASSAKNEFKHSKKKRLKKKQDQGEGGPKKTRFVSSREKRAAAEHRGYLVAALSDAQVQLEHIESLATLAAVEAEQTEHEPKETQKRRKKKDGEEKRPSSPQVHNVVVEEAGQELEDTEQHDAQHNQLEDHEQEYHKTGPDEVEWQVLHEEGNSTDVANETIESPDPRSLEDEARIADQQFLQEAKIPSVQENHEEEENQELCEEQNDAILQQPGDQFQDKESLRKCEQNKTQTQDQELEYRADEGLGQEEASCWQDEGQVQTEASVLQEGQEIEPDEAIPTHQDEDQDEYDDGYEGPDQEQKYRGLDAQDPQQQINHLDRGGTVEALEEAEPAQNLLEQAQELLAMEASSESDGHQIAHDHASSDSNDQSLMSPLPPAFAAHENSSGDAVIAADSVVAAALPLPSSDESASETNDE</sequence>
<keyword evidence="8" id="KW-1185">Reference proteome</keyword>
<gene>
    <name evidence="7" type="ORF">PC110_g11084</name>
    <name evidence="2" type="ORF">PC113_g69</name>
    <name evidence="3" type="ORF">PC115_g974</name>
    <name evidence="4" type="ORF">PC117_g6828</name>
    <name evidence="5" type="ORF">PC118_g800</name>
    <name evidence="6" type="ORF">PC129_g4958</name>
</gene>
<reference evidence="2" key="2">
    <citation type="submission" date="2018-10" db="EMBL/GenBank/DDBJ databases">
        <title>Effector identification in a new, highly contiguous assembly of the strawberry crown rot pathogen Phytophthora cactorum.</title>
        <authorList>
            <person name="Armitage A.D."/>
            <person name="Nellist C.F."/>
            <person name="Bates H."/>
            <person name="Vickerstaff R.J."/>
            <person name="Harrison R.J."/>
        </authorList>
    </citation>
    <scope>NUCLEOTIDE SEQUENCE</scope>
    <source>
        <strain evidence="2">15-7</strain>
        <strain evidence="3">4032</strain>
        <strain evidence="4">4040</strain>
        <strain evidence="5">P415</strain>
        <strain evidence="6">P421</strain>
    </source>
</reference>
<dbReference type="EMBL" id="MJFZ01000272">
    <property type="protein sequence ID" value="RAW32569.1"/>
    <property type="molecule type" value="Genomic_DNA"/>
</dbReference>
<evidence type="ECO:0000313" key="2">
    <source>
        <dbReference type="EMBL" id="KAG2869542.1"/>
    </source>
</evidence>
<feature type="compositionally biased region" description="Acidic residues" evidence="1">
    <location>
        <begin position="980"/>
        <end position="993"/>
    </location>
</feature>
<dbReference type="EMBL" id="RCMV01000113">
    <property type="protein sequence ID" value="KAG3224380.1"/>
    <property type="molecule type" value="Genomic_DNA"/>
</dbReference>
<dbReference type="Proteomes" id="UP000760860">
    <property type="component" value="Unassembled WGS sequence"/>
</dbReference>
<reference evidence="7 8" key="1">
    <citation type="submission" date="2018-01" db="EMBL/GenBank/DDBJ databases">
        <title>Draft genome of the strawberry crown rot pathogen Phytophthora cactorum.</title>
        <authorList>
            <person name="Armitage A.D."/>
            <person name="Lysoe E."/>
            <person name="Nellist C.F."/>
            <person name="Harrison R.J."/>
            <person name="Brurberg M.B."/>
        </authorList>
    </citation>
    <scope>NUCLEOTIDE SEQUENCE [LARGE SCALE GENOMIC DNA]</scope>
    <source>
        <strain evidence="7 8">10300</strain>
    </source>
</reference>
<dbReference type="OrthoDB" id="298589at2759"/>
<dbReference type="Proteomes" id="UP000735874">
    <property type="component" value="Unassembled WGS sequence"/>
</dbReference>
<protein>
    <submittedName>
        <fullName evidence="7">Uncharacterized protein</fullName>
    </submittedName>
</protein>
<evidence type="ECO:0000313" key="3">
    <source>
        <dbReference type="EMBL" id="KAG2943275.1"/>
    </source>
</evidence>
<name>A0A329S7F5_9STRA</name>